<evidence type="ECO:0000256" key="1">
    <source>
        <dbReference type="ARBA" id="ARBA00022679"/>
    </source>
</evidence>
<protein>
    <submittedName>
        <fullName evidence="9">Serine/threonine protein kinase</fullName>
    </submittedName>
</protein>
<keyword evidence="1" id="KW-0808">Transferase</keyword>
<feature type="domain" description="Protein kinase" evidence="8">
    <location>
        <begin position="99"/>
        <end position="374"/>
    </location>
</feature>
<dbReference type="Gene3D" id="1.10.510.10">
    <property type="entry name" value="Transferase(Phosphotransferase) domain 1"/>
    <property type="match status" value="1"/>
</dbReference>
<evidence type="ECO:0000256" key="3">
    <source>
        <dbReference type="ARBA" id="ARBA00022777"/>
    </source>
</evidence>
<dbReference type="RefSeq" id="WP_203165209.1">
    <property type="nucleotide sequence ID" value="NZ_JAEVLS010000001.1"/>
</dbReference>
<dbReference type="Proteomes" id="UP000661077">
    <property type="component" value="Unassembled WGS sequence"/>
</dbReference>
<dbReference type="PROSITE" id="PS00107">
    <property type="entry name" value="PROTEIN_KINASE_ATP"/>
    <property type="match status" value="1"/>
</dbReference>
<evidence type="ECO:0000313" key="9">
    <source>
        <dbReference type="EMBL" id="MBM0103223.1"/>
    </source>
</evidence>
<dbReference type="EMBL" id="JAEVLS010000001">
    <property type="protein sequence ID" value="MBM0103223.1"/>
    <property type="molecule type" value="Genomic_DNA"/>
</dbReference>
<evidence type="ECO:0000256" key="6">
    <source>
        <dbReference type="SAM" id="MobiDB-lite"/>
    </source>
</evidence>
<evidence type="ECO:0000256" key="5">
    <source>
        <dbReference type="PROSITE-ProRule" id="PRU10141"/>
    </source>
</evidence>
<dbReference type="CDD" id="cd14014">
    <property type="entry name" value="STKc_PknB_like"/>
    <property type="match status" value="1"/>
</dbReference>
<reference evidence="9 10" key="1">
    <citation type="journal article" date="2021" name="Int. J. Syst. Evol. Microbiol.">
        <title>Steroidobacter gossypii sp. nov., isolated from soil of cotton cropping field.</title>
        <authorList>
            <person name="Huang R."/>
            <person name="Yang S."/>
            <person name="Zhen C."/>
            <person name="Liu W."/>
        </authorList>
    </citation>
    <scope>NUCLEOTIDE SEQUENCE [LARGE SCALE GENOMIC DNA]</scope>
    <source>
        <strain evidence="9 10">S1-65</strain>
    </source>
</reference>
<comment type="caution">
    <text evidence="9">The sequence shown here is derived from an EMBL/GenBank/DDBJ whole genome shotgun (WGS) entry which is preliminary data.</text>
</comment>
<evidence type="ECO:0000313" key="10">
    <source>
        <dbReference type="Proteomes" id="UP000661077"/>
    </source>
</evidence>
<proteinExistence type="predicted"/>
<feature type="compositionally biased region" description="Low complexity" evidence="6">
    <location>
        <begin position="386"/>
        <end position="411"/>
    </location>
</feature>
<keyword evidence="7" id="KW-0812">Transmembrane</keyword>
<accession>A0ABS1WQI1</accession>
<dbReference type="Pfam" id="PF00069">
    <property type="entry name" value="Pkinase"/>
    <property type="match status" value="1"/>
</dbReference>
<feature type="transmembrane region" description="Helical" evidence="7">
    <location>
        <begin position="355"/>
        <end position="376"/>
    </location>
</feature>
<keyword evidence="2 5" id="KW-0547">Nucleotide-binding</keyword>
<evidence type="ECO:0000256" key="2">
    <source>
        <dbReference type="ARBA" id="ARBA00022741"/>
    </source>
</evidence>
<keyword evidence="7" id="KW-1133">Transmembrane helix</keyword>
<keyword evidence="3 9" id="KW-0418">Kinase</keyword>
<evidence type="ECO:0000256" key="4">
    <source>
        <dbReference type="ARBA" id="ARBA00022840"/>
    </source>
</evidence>
<dbReference type="PROSITE" id="PS50011">
    <property type="entry name" value="PROTEIN_KINASE_DOM"/>
    <property type="match status" value="1"/>
</dbReference>
<dbReference type="Gene3D" id="3.30.200.20">
    <property type="entry name" value="Phosphorylase Kinase, domain 1"/>
    <property type="match status" value="1"/>
</dbReference>
<evidence type="ECO:0000259" key="8">
    <source>
        <dbReference type="PROSITE" id="PS50011"/>
    </source>
</evidence>
<evidence type="ECO:0000256" key="7">
    <source>
        <dbReference type="SAM" id="Phobius"/>
    </source>
</evidence>
<dbReference type="PANTHER" id="PTHR43289:SF6">
    <property type="entry name" value="SERINE_THREONINE-PROTEIN KINASE NEKL-3"/>
    <property type="match status" value="1"/>
</dbReference>
<keyword evidence="7" id="KW-0472">Membrane</keyword>
<dbReference type="InterPro" id="IPR011009">
    <property type="entry name" value="Kinase-like_dom_sf"/>
</dbReference>
<feature type="region of interest" description="Disordered" evidence="6">
    <location>
        <begin position="386"/>
        <end position="466"/>
    </location>
</feature>
<dbReference type="InterPro" id="IPR000719">
    <property type="entry name" value="Prot_kinase_dom"/>
</dbReference>
<dbReference type="InterPro" id="IPR017441">
    <property type="entry name" value="Protein_kinase_ATP_BS"/>
</dbReference>
<organism evidence="9 10">
    <name type="scientific">Steroidobacter gossypii</name>
    <dbReference type="NCBI Taxonomy" id="2805490"/>
    <lineage>
        <taxon>Bacteria</taxon>
        <taxon>Pseudomonadati</taxon>
        <taxon>Pseudomonadota</taxon>
        <taxon>Gammaproteobacteria</taxon>
        <taxon>Steroidobacterales</taxon>
        <taxon>Steroidobacteraceae</taxon>
        <taxon>Steroidobacter</taxon>
    </lineage>
</organism>
<keyword evidence="9" id="KW-0723">Serine/threonine-protein kinase</keyword>
<keyword evidence="10" id="KW-1185">Reference proteome</keyword>
<name>A0ABS1WQI1_9GAMM</name>
<gene>
    <name evidence="9" type="ORF">JM946_00620</name>
</gene>
<keyword evidence="4 5" id="KW-0067">ATP-binding</keyword>
<dbReference type="SUPFAM" id="SSF56112">
    <property type="entry name" value="Protein kinase-like (PK-like)"/>
    <property type="match status" value="1"/>
</dbReference>
<dbReference type="GO" id="GO:0004674">
    <property type="term" value="F:protein serine/threonine kinase activity"/>
    <property type="evidence" value="ECO:0007669"/>
    <property type="project" value="UniProtKB-KW"/>
</dbReference>
<dbReference type="PANTHER" id="PTHR43289">
    <property type="entry name" value="MITOGEN-ACTIVATED PROTEIN KINASE KINASE KINASE 20-RELATED"/>
    <property type="match status" value="1"/>
</dbReference>
<dbReference type="SMART" id="SM00220">
    <property type="entry name" value="S_TKc"/>
    <property type="match status" value="1"/>
</dbReference>
<sequence>MNKEGALASLGLNGDEDHATVARVYGERLVVVQDQLASAQTDAERNEQSAKLAELSEAYELITGSGRYTQLRSGTALASMPAGDTFVRMEPGVVIADRFEIGELLGQGGMGNVYAAHDRLKNQDIAMKVLRQDLQFSGAAKDRFLAEARGSCSLSHPNIVRVHDVGVSGGLYYLSMERLHGHTLRQRMDQYRQSNREFSIAEVTDIARQLTEALRYAHRYIVHRDIKPENIWLAEDGTLKLMDFGIARAFSDSQLTQTGMVLGTAYYMSPEQRIGSKEIDWRADQYAMGVVLYELFAGTLPMGAVRPIDTIRRDLPKRYANALMRAMAVLPEDRFQSLNDMLAEIEAPPPKKFRYGSLVLIGAGLAAAAAGAFVILNNQGRAPQPTAVAQAPKAEPAAASAAAAAGGTEASNRGGGPDGSAPVEPPPPGETSALAAALPEQEPERPTHAVEQSAADVVSETPSPPIQRVARATTIESAPSSSAGGGIDARRQQCIAQCERDDGECRSLSRRGKQECMRAVAFGGNSARITTTNPAATSCAFFGQSRCDYSLNRDACLARMTTRYKTCVEVLGGSVASRRQDCDDNARESDQMCLDELRECRASCE</sequence>
<feature type="binding site" evidence="5">
    <location>
        <position position="128"/>
    </location>
    <ligand>
        <name>ATP</name>
        <dbReference type="ChEBI" id="CHEBI:30616"/>
    </ligand>
</feature>